<feature type="compositionally biased region" description="Basic and acidic residues" evidence="1">
    <location>
        <begin position="127"/>
        <end position="143"/>
    </location>
</feature>
<protein>
    <submittedName>
        <fullName evidence="2">Uncharacterized protein</fullName>
    </submittedName>
</protein>
<dbReference type="Proteomes" id="UP001162156">
    <property type="component" value="Unassembled WGS sequence"/>
</dbReference>
<feature type="compositionally biased region" description="Polar residues" evidence="1">
    <location>
        <begin position="150"/>
        <end position="160"/>
    </location>
</feature>
<reference evidence="2" key="1">
    <citation type="journal article" date="2023" name="Insect Mol. Biol.">
        <title>Genome sequencing provides insights into the evolution of gene families encoding plant cell wall-degrading enzymes in longhorned beetles.</title>
        <authorList>
            <person name="Shin N.R."/>
            <person name="Okamura Y."/>
            <person name="Kirsch R."/>
            <person name="Pauchet Y."/>
        </authorList>
    </citation>
    <scope>NUCLEOTIDE SEQUENCE</scope>
    <source>
        <strain evidence="2">RBIC_L_NR</strain>
    </source>
</reference>
<accession>A0AAV8XZ66</accession>
<dbReference type="EMBL" id="JANEYF010002647">
    <property type="protein sequence ID" value="KAJ8943782.1"/>
    <property type="molecule type" value="Genomic_DNA"/>
</dbReference>
<organism evidence="2 3">
    <name type="scientific">Rhamnusium bicolor</name>
    <dbReference type="NCBI Taxonomy" id="1586634"/>
    <lineage>
        <taxon>Eukaryota</taxon>
        <taxon>Metazoa</taxon>
        <taxon>Ecdysozoa</taxon>
        <taxon>Arthropoda</taxon>
        <taxon>Hexapoda</taxon>
        <taxon>Insecta</taxon>
        <taxon>Pterygota</taxon>
        <taxon>Neoptera</taxon>
        <taxon>Endopterygota</taxon>
        <taxon>Coleoptera</taxon>
        <taxon>Polyphaga</taxon>
        <taxon>Cucujiformia</taxon>
        <taxon>Chrysomeloidea</taxon>
        <taxon>Cerambycidae</taxon>
        <taxon>Lepturinae</taxon>
        <taxon>Rhagiini</taxon>
        <taxon>Rhamnusium</taxon>
    </lineage>
</organism>
<evidence type="ECO:0000313" key="3">
    <source>
        <dbReference type="Proteomes" id="UP001162156"/>
    </source>
</evidence>
<keyword evidence="3" id="KW-1185">Reference proteome</keyword>
<sequence>MELKRTLCIDITETDINNIYPLGNSAKSPIKIEFVSELKKKLILRNCSRLKGTNISIRYDLTNKQREEYKILKGHLNRPNKNSNNKCHIKGNKLYINNIPHTIEDLEEIDDHQTKEKIKSAVKYIHEEQSKHHNPEKQPENIRKLKIQKGTENTTHTIDTQNKKTSHASDTPKTRAGSTPLRK</sequence>
<name>A0AAV8XZ66_9CUCU</name>
<proteinExistence type="predicted"/>
<feature type="non-terminal residue" evidence="2">
    <location>
        <position position="183"/>
    </location>
</feature>
<gene>
    <name evidence="2" type="ORF">NQ314_009649</name>
</gene>
<dbReference type="AlphaFoldDB" id="A0AAV8XZ66"/>
<comment type="caution">
    <text evidence="2">The sequence shown here is derived from an EMBL/GenBank/DDBJ whole genome shotgun (WGS) entry which is preliminary data.</text>
</comment>
<evidence type="ECO:0000256" key="1">
    <source>
        <dbReference type="SAM" id="MobiDB-lite"/>
    </source>
</evidence>
<evidence type="ECO:0000313" key="2">
    <source>
        <dbReference type="EMBL" id="KAJ8943782.1"/>
    </source>
</evidence>
<feature type="region of interest" description="Disordered" evidence="1">
    <location>
        <begin position="127"/>
        <end position="183"/>
    </location>
</feature>